<comment type="caution">
    <text evidence="1">The sequence shown here is derived from an EMBL/GenBank/DDBJ whole genome shotgun (WGS) entry which is preliminary data.</text>
</comment>
<reference evidence="1" key="1">
    <citation type="submission" date="2019-04" db="EMBL/GenBank/DDBJ databases">
        <title>Microbes associate with the intestines of laboratory mice.</title>
        <authorList>
            <person name="Navarre W."/>
            <person name="Wong E."/>
            <person name="Huang K.C."/>
            <person name="Tropini C."/>
            <person name="Ng K."/>
            <person name="Yu B."/>
        </authorList>
    </citation>
    <scope>NUCLEOTIDE SEQUENCE</scope>
    <source>
        <strain evidence="1">NM86_A22</strain>
    </source>
</reference>
<dbReference type="EMBL" id="SSTG01000225">
    <property type="protein sequence ID" value="THG41249.1"/>
    <property type="molecule type" value="Genomic_DNA"/>
</dbReference>
<proteinExistence type="predicted"/>
<evidence type="ECO:0000313" key="2">
    <source>
        <dbReference type="Proteomes" id="UP000305401"/>
    </source>
</evidence>
<name>A0AC61S2I8_9BACT</name>
<evidence type="ECO:0000313" key="1">
    <source>
        <dbReference type="EMBL" id="THG41249.1"/>
    </source>
</evidence>
<protein>
    <submittedName>
        <fullName evidence="1">Uncharacterized protein</fullName>
    </submittedName>
</protein>
<dbReference type="Proteomes" id="UP000305401">
    <property type="component" value="Unassembled WGS sequence"/>
</dbReference>
<gene>
    <name evidence="1" type="ORF">E5990_10910</name>
</gene>
<organism evidence="1 2">
    <name type="scientific">Muribaculum caecicola</name>
    <dbReference type="NCBI Taxonomy" id="3038144"/>
    <lineage>
        <taxon>Bacteria</taxon>
        <taxon>Pseudomonadati</taxon>
        <taxon>Bacteroidota</taxon>
        <taxon>Bacteroidia</taxon>
        <taxon>Bacteroidales</taxon>
        <taxon>Muribaculaceae</taxon>
        <taxon>Muribaculum</taxon>
    </lineage>
</organism>
<sequence>MNPAPLFTDTAPMDNLTSYLQSTQQPCHVQTHEYAMALMKIWIRRNWPWAFALPILAVAAAAATMSIRYLLIAVVLACLVFPHIIVLVYYSHAMSPHIRMSILPHTVNVSENGITLTYIPQQEQQTVPAPDHIPSGLIKKITYTGTLTIIHLNTGRYNIIALPRHMPQQQ</sequence>
<accession>A0AC61S2I8</accession>
<keyword evidence="2" id="KW-1185">Reference proteome</keyword>